<dbReference type="RefSeq" id="WP_023053495.1">
    <property type="nucleotide sequence ID" value="NZ_AWXA01000025.1"/>
</dbReference>
<dbReference type="GO" id="GO:0005524">
    <property type="term" value="F:ATP binding"/>
    <property type="evidence" value="ECO:0007669"/>
    <property type="project" value="InterPro"/>
</dbReference>
<keyword evidence="1" id="KW-0378">Hydrolase</keyword>
<dbReference type="Gene3D" id="3.40.50.300">
    <property type="entry name" value="P-loop containing nucleotide triphosphate hydrolases"/>
    <property type="match status" value="2"/>
</dbReference>
<dbReference type="InterPro" id="IPR027417">
    <property type="entry name" value="P-loop_NTPase"/>
</dbReference>
<dbReference type="EMBL" id="AWXA01000025">
    <property type="protein sequence ID" value="ERT60281.1"/>
    <property type="molecule type" value="Genomic_DNA"/>
</dbReference>
<evidence type="ECO:0000256" key="1">
    <source>
        <dbReference type="ARBA" id="ARBA00022801"/>
    </source>
</evidence>
<dbReference type="GO" id="GO:0016787">
    <property type="term" value="F:hydrolase activity"/>
    <property type="evidence" value="ECO:0007669"/>
    <property type="project" value="UniProtKB-KW"/>
</dbReference>
<dbReference type="eggNOG" id="COG0553">
    <property type="taxonomic scope" value="Bacteria"/>
</dbReference>
<dbReference type="PROSITE" id="PS51192">
    <property type="entry name" value="HELICASE_ATP_BIND_1"/>
    <property type="match status" value="1"/>
</dbReference>
<organism evidence="3 4">
    <name type="scientific">Megasphaera vaginalis</name>
    <name type="common">ex Srinivasan et al. 2021</name>
    <dbReference type="NCBI Taxonomy" id="1111454"/>
    <lineage>
        <taxon>Bacteria</taxon>
        <taxon>Bacillati</taxon>
        <taxon>Bacillota</taxon>
        <taxon>Negativicutes</taxon>
        <taxon>Veillonellales</taxon>
        <taxon>Veillonellaceae</taxon>
        <taxon>Megasphaera</taxon>
    </lineage>
</organism>
<dbReference type="PANTHER" id="PTHR45766">
    <property type="entry name" value="DNA ANNEALING HELICASE AND ENDONUCLEASE ZRANB3 FAMILY MEMBER"/>
    <property type="match status" value="1"/>
</dbReference>
<dbReference type="InterPro" id="IPR000330">
    <property type="entry name" value="SNF2_N"/>
</dbReference>
<dbReference type="Proteomes" id="UP000017090">
    <property type="component" value="Unassembled WGS sequence"/>
</dbReference>
<keyword evidence="3" id="KW-0067">ATP-binding</keyword>
<gene>
    <name evidence="3" type="ORF">HMPREF1250_1035</name>
</gene>
<dbReference type="GO" id="GO:0006281">
    <property type="term" value="P:DNA repair"/>
    <property type="evidence" value="ECO:0007669"/>
    <property type="project" value="TreeGrafter"/>
</dbReference>
<dbReference type="SMART" id="SM00487">
    <property type="entry name" value="DEXDc"/>
    <property type="match status" value="1"/>
</dbReference>
<reference evidence="3 4" key="1">
    <citation type="submission" date="2013-09" db="EMBL/GenBank/DDBJ databases">
        <authorList>
            <person name="Durkin A.S."/>
            <person name="Haft D.R."/>
            <person name="McCorrison J."/>
            <person name="Torralba M."/>
            <person name="Gillis M."/>
            <person name="Haft D.H."/>
            <person name="Methe B."/>
            <person name="Sutton G."/>
            <person name="Nelson K.E."/>
        </authorList>
    </citation>
    <scope>NUCLEOTIDE SEQUENCE [LARGE SCALE GENOMIC DNA]</scope>
    <source>
        <strain evidence="3 4">BV3C16-1</strain>
    </source>
</reference>
<dbReference type="Pfam" id="PF00271">
    <property type="entry name" value="Helicase_C"/>
    <property type="match status" value="1"/>
</dbReference>
<dbReference type="GO" id="GO:0004386">
    <property type="term" value="F:helicase activity"/>
    <property type="evidence" value="ECO:0007669"/>
    <property type="project" value="UniProtKB-KW"/>
</dbReference>
<evidence type="ECO:0000313" key="3">
    <source>
        <dbReference type="EMBL" id="ERT60281.1"/>
    </source>
</evidence>
<accession>U7ULX2</accession>
<dbReference type="STRING" id="1111454.HMPREF1250_1035"/>
<sequence length="506" mass="56930">MEDCRACAWDGYCIPDECIGIQKSAGTCANRIPAKKIFQQQYITENEVTTMDYTNFIQSKMTIDASHGLQVPVDQLTPALFDFQRDIVHWALAKGRAAIFADCGLGKTLMQLAWSLEVHKATNKPVLILAPLAVAAQTAAEGRRFGIDAAVVEHPGEVVNGVNITNYDKLDRFDTAVLAGVVLDESSILKSFTGKVRTMLINAFFRTPYRLACTATPAPNDYMELGNHSEFLGIMTRTEMLSMFFVHDGGETSKWRLKGHAEKAFWRWMAGWAVVLDNPVSLDYKDEGYTLPELRMHEIIVDGDTPTTERLTLTQRRNARKESLDARCQAAADLVNNSQDQWLVWCDLNAESEKLHELCNLSRQVLGSDKSSYKSSTMLGFSVGVLKCLVTKPKIAGFGMNWQNCHNMIFVGLSDSYEQYYQAVRRCWRFGQTQPVNVYIIISAKEGTVKENIERKEADAINMRRKMAELTRESVKENLSRTARIMSVYKPATPMQLPAWAEMEAI</sequence>
<dbReference type="AlphaFoldDB" id="U7ULX2"/>
<dbReference type="SUPFAM" id="SSF52540">
    <property type="entry name" value="P-loop containing nucleoside triphosphate hydrolases"/>
    <property type="match status" value="2"/>
</dbReference>
<dbReference type="InterPro" id="IPR001650">
    <property type="entry name" value="Helicase_C-like"/>
</dbReference>
<feature type="domain" description="Helicase ATP-binding" evidence="2">
    <location>
        <begin position="88"/>
        <end position="235"/>
    </location>
</feature>
<protein>
    <submittedName>
        <fullName evidence="3">Helicase C-terminal domain protein</fullName>
    </submittedName>
</protein>
<dbReference type="PANTHER" id="PTHR45766:SF6">
    <property type="entry name" value="SWI_SNF-RELATED MATRIX-ASSOCIATED ACTIN-DEPENDENT REGULATOR OF CHROMATIN SUBFAMILY A-LIKE PROTEIN 1"/>
    <property type="match status" value="1"/>
</dbReference>
<proteinExistence type="predicted"/>
<dbReference type="PATRIC" id="fig|1111454.3.peg.1018"/>
<name>U7ULX2_9FIRM</name>
<dbReference type="InterPro" id="IPR014001">
    <property type="entry name" value="Helicase_ATP-bd"/>
</dbReference>
<keyword evidence="4" id="KW-1185">Reference proteome</keyword>
<keyword evidence="3" id="KW-0547">Nucleotide-binding</keyword>
<keyword evidence="3" id="KW-0347">Helicase</keyword>
<dbReference type="Pfam" id="PF00176">
    <property type="entry name" value="SNF2-rel_dom"/>
    <property type="match status" value="1"/>
</dbReference>
<evidence type="ECO:0000259" key="2">
    <source>
        <dbReference type="PROSITE" id="PS51192"/>
    </source>
</evidence>
<dbReference type="GO" id="GO:0031297">
    <property type="term" value="P:replication fork processing"/>
    <property type="evidence" value="ECO:0007669"/>
    <property type="project" value="TreeGrafter"/>
</dbReference>
<evidence type="ECO:0000313" key="4">
    <source>
        <dbReference type="Proteomes" id="UP000017090"/>
    </source>
</evidence>
<comment type="caution">
    <text evidence="3">The sequence shown here is derived from an EMBL/GenBank/DDBJ whole genome shotgun (WGS) entry which is preliminary data.</text>
</comment>